<proteinExistence type="predicted"/>
<dbReference type="Proteomes" id="UP001153076">
    <property type="component" value="Unassembled WGS sequence"/>
</dbReference>
<keyword evidence="2" id="KW-1185">Reference proteome</keyword>
<protein>
    <submittedName>
        <fullName evidence="1">Uncharacterized protein</fullName>
    </submittedName>
</protein>
<name>A0A9Q1QL83_9CARY</name>
<dbReference type="AlphaFoldDB" id="A0A9Q1QL83"/>
<comment type="caution">
    <text evidence="1">The sequence shown here is derived from an EMBL/GenBank/DDBJ whole genome shotgun (WGS) entry which is preliminary data.</text>
</comment>
<dbReference type="EMBL" id="JAKOGI010000069">
    <property type="protein sequence ID" value="KAJ8445874.1"/>
    <property type="molecule type" value="Genomic_DNA"/>
</dbReference>
<sequence length="234" mass="26586">MTAKNSPNLSSSSRVLAQSMQSNRVRKLVAVRSMSKQTPSQIELASGHSRITWTSDSSGWLQTEQAMEKFGKRIEMFRAEWRIPLHARHPNSLILGGMEQPQMAFQSSLQLKEEPPPFKFWSGRDGLEEEWSRQPSILPNVKRYAVPNEPTRATDDSFPLPKIDRQIVRTGLLPPENFLLFTPLFDLTKYTSATGSVVLAMELGFQFPDFRTNMAEGFIIPFAEFGRASVYMDQ</sequence>
<gene>
    <name evidence="1" type="ORF">Cgig2_000186</name>
</gene>
<reference evidence="1" key="1">
    <citation type="submission" date="2022-04" db="EMBL/GenBank/DDBJ databases">
        <title>Carnegiea gigantea Genome sequencing and assembly v2.</title>
        <authorList>
            <person name="Copetti D."/>
            <person name="Sanderson M.J."/>
            <person name="Burquez A."/>
            <person name="Wojciechowski M.F."/>
        </authorList>
    </citation>
    <scope>NUCLEOTIDE SEQUENCE</scope>
    <source>
        <strain evidence="1">SGP5-SGP5p</strain>
        <tissue evidence="1">Aerial part</tissue>
    </source>
</reference>
<organism evidence="1 2">
    <name type="scientific">Carnegiea gigantea</name>
    <dbReference type="NCBI Taxonomy" id="171969"/>
    <lineage>
        <taxon>Eukaryota</taxon>
        <taxon>Viridiplantae</taxon>
        <taxon>Streptophyta</taxon>
        <taxon>Embryophyta</taxon>
        <taxon>Tracheophyta</taxon>
        <taxon>Spermatophyta</taxon>
        <taxon>Magnoliopsida</taxon>
        <taxon>eudicotyledons</taxon>
        <taxon>Gunneridae</taxon>
        <taxon>Pentapetalae</taxon>
        <taxon>Caryophyllales</taxon>
        <taxon>Cactineae</taxon>
        <taxon>Cactaceae</taxon>
        <taxon>Cactoideae</taxon>
        <taxon>Echinocereeae</taxon>
        <taxon>Carnegiea</taxon>
    </lineage>
</organism>
<evidence type="ECO:0000313" key="1">
    <source>
        <dbReference type="EMBL" id="KAJ8445874.1"/>
    </source>
</evidence>
<evidence type="ECO:0000313" key="2">
    <source>
        <dbReference type="Proteomes" id="UP001153076"/>
    </source>
</evidence>
<accession>A0A9Q1QL83</accession>